<sequence>MKRIKLLVKVIVPITVVALLVGFKLFFYQQDSDESLLGKYVSTDDPNWVWEFKSDGKLNEYYEGELSDVYYYSIEKTSPQCGFEVDEGPLFKYLVRKNVVNTSEQYCYEIYSMGNEYLQLRYLGGSGFFSFKKTN</sequence>
<evidence type="ECO:0008006" key="4">
    <source>
        <dbReference type="Google" id="ProtNLM"/>
    </source>
</evidence>
<dbReference type="AlphaFoldDB" id="I3Z4M4"/>
<dbReference type="KEGG" id="bbd:Belba_1585"/>
<protein>
    <recommendedName>
        <fullName evidence="4">DUF5640 domain-containing protein</fullName>
    </recommendedName>
</protein>
<evidence type="ECO:0000256" key="1">
    <source>
        <dbReference type="SAM" id="Phobius"/>
    </source>
</evidence>
<dbReference type="OrthoDB" id="1357535at2"/>
<dbReference type="EMBL" id="CP003281">
    <property type="protein sequence ID" value="AFL84192.1"/>
    <property type="molecule type" value="Genomic_DNA"/>
</dbReference>
<dbReference type="Proteomes" id="UP000006050">
    <property type="component" value="Chromosome"/>
</dbReference>
<organism evidence="2 3">
    <name type="scientific">Belliella baltica (strain DSM 15883 / CIP 108006 / LMG 21964 / BA134)</name>
    <dbReference type="NCBI Taxonomy" id="866536"/>
    <lineage>
        <taxon>Bacteria</taxon>
        <taxon>Pseudomonadati</taxon>
        <taxon>Bacteroidota</taxon>
        <taxon>Cytophagia</taxon>
        <taxon>Cytophagales</taxon>
        <taxon>Cyclobacteriaceae</taxon>
        <taxon>Belliella</taxon>
    </lineage>
</organism>
<accession>I3Z4M4</accession>
<keyword evidence="1" id="KW-0812">Transmembrane</keyword>
<keyword evidence="3" id="KW-1185">Reference proteome</keyword>
<evidence type="ECO:0000313" key="3">
    <source>
        <dbReference type="Proteomes" id="UP000006050"/>
    </source>
</evidence>
<gene>
    <name evidence="2" type="ordered locus">Belba_1585</name>
</gene>
<feature type="transmembrane region" description="Helical" evidence="1">
    <location>
        <begin position="7"/>
        <end position="27"/>
    </location>
</feature>
<dbReference type="eggNOG" id="ENOG5034467">
    <property type="taxonomic scope" value="Bacteria"/>
</dbReference>
<keyword evidence="1" id="KW-1133">Transmembrane helix</keyword>
<dbReference type="RefSeq" id="WP_014772177.1">
    <property type="nucleotide sequence ID" value="NC_018010.1"/>
</dbReference>
<dbReference type="STRING" id="866536.Belba_1585"/>
<name>I3Z4M4_BELBD</name>
<proteinExistence type="predicted"/>
<reference evidence="3" key="1">
    <citation type="submission" date="2012-06" db="EMBL/GenBank/DDBJ databases">
        <title>The complete genome of Belliella baltica DSM 15883.</title>
        <authorList>
            <person name="Lucas S."/>
            <person name="Copeland A."/>
            <person name="Lapidus A."/>
            <person name="Goodwin L."/>
            <person name="Pitluck S."/>
            <person name="Peters L."/>
            <person name="Mikhailova N."/>
            <person name="Davenport K."/>
            <person name="Kyrpides N."/>
            <person name="Mavromatis K."/>
            <person name="Pagani I."/>
            <person name="Ivanova N."/>
            <person name="Ovchinnikova G."/>
            <person name="Zeytun A."/>
            <person name="Detter J.C."/>
            <person name="Han C."/>
            <person name="Land M."/>
            <person name="Hauser L."/>
            <person name="Markowitz V."/>
            <person name="Cheng J.-F."/>
            <person name="Hugenholtz P."/>
            <person name="Woyke T."/>
            <person name="Wu D."/>
            <person name="Tindall B."/>
            <person name="Pomrenke H."/>
            <person name="Brambilla E."/>
            <person name="Klenk H.-P."/>
            <person name="Eisen J.A."/>
        </authorList>
    </citation>
    <scope>NUCLEOTIDE SEQUENCE [LARGE SCALE GENOMIC DNA]</scope>
    <source>
        <strain evidence="3">DSM 15883 / CIP 108006 / LMG 21964 / BA134</strain>
    </source>
</reference>
<evidence type="ECO:0000313" key="2">
    <source>
        <dbReference type="EMBL" id="AFL84192.1"/>
    </source>
</evidence>
<keyword evidence="1" id="KW-0472">Membrane</keyword>
<dbReference type="HOGENOM" id="CLU_1881677_0_0_10"/>